<dbReference type="PANTHER" id="PTHR38537">
    <property type="entry name" value="JITTERBUG, ISOFORM N"/>
    <property type="match status" value="1"/>
</dbReference>
<dbReference type="FunFam" id="1.10.418.10:FF:000068">
    <property type="entry name" value="Putative Filamin-A"/>
    <property type="match status" value="1"/>
</dbReference>
<dbReference type="Pfam" id="PF00307">
    <property type="entry name" value="CH"/>
    <property type="match status" value="3"/>
</dbReference>
<dbReference type="InterPro" id="IPR001715">
    <property type="entry name" value="CH_dom"/>
</dbReference>
<evidence type="ECO:0000259" key="3">
    <source>
        <dbReference type="PROSITE" id="PS50021"/>
    </source>
</evidence>
<dbReference type="SUPFAM" id="SSF47576">
    <property type="entry name" value="Calponin-homology domain, CH-domain"/>
    <property type="match status" value="2"/>
</dbReference>
<reference evidence="4 5" key="1">
    <citation type="submission" date="2024-04" db="EMBL/GenBank/DDBJ databases">
        <authorList>
            <person name="Rising A."/>
            <person name="Reimegard J."/>
            <person name="Sonavane S."/>
            <person name="Akerstrom W."/>
            <person name="Nylinder S."/>
            <person name="Hedman E."/>
            <person name="Kallberg Y."/>
        </authorList>
    </citation>
    <scope>NUCLEOTIDE SEQUENCE [LARGE SCALE GENOMIC DNA]</scope>
</reference>
<dbReference type="Gene3D" id="1.10.418.10">
    <property type="entry name" value="Calponin-like domain"/>
    <property type="match status" value="3"/>
</dbReference>
<dbReference type="PROSITE" id="PS00020">
    <property type="entry name" value="ACTININ_2"/>
    <property type="match status" value="1"/>
</dbReference>
<dbReference type="GO" id="GO:0051015">
    <property type="term" value="F:actin filament binding"/>
    <property type="evidence" value="ECO:0007669"/>
    <property type="project" value="InterPro"/>
</dbReference>
<feature type="domain" description="Calponin-homology (CH)" evidence="3">
    <location>
        <begin position="40"/>
        <end position="144"/>
    </location>
</feature>
<organism evidence="4 5">
    <name type="scientific">Larinioides sclopetarius</name>
    <dbReference type="NCBI Taxonomy" id="280406"/>
    <lineage>
        <taxon>Eukaryota</taxon>
        <taxon>Metazoa</taxon>
        <taxon>Ecdysozoa</taxon>
        <taxon>Arthropoda</taxon>
        <taxon>Chelicerata</taxon>
        <taxon>Arachnida</taxon>
        <taxon>Araneae</taxon>
        <taxon>Araneomorphae</taxon>
        <taxon>Entelegynae</taxon>
        <taxon>Araneoidea</taxon>
        <taxon>Araneidae</taxon>
        <taxon>Larinioides</taxon>
    </lineage>
</organism>
<protein>
    <recommendedName>
        <fullName evidence="3">Calponin-homology (CH) domain-containing protein</fullName>
    </recommendedName>
</protein>
<dbReference type="InterPro" id="IPR001589">
    <property type="entry name" value="Actinin_actin-bd_CS"/>
</dbReference>
<gene>
    <name evidence="4" type="ORF">LARSCL_LOCUS20746</name>
</gene>
<keyword evidence="1" id="KW-0677">Repeat</keyword>
<dbReference type="Proteomes" id="UP001497382">
    <property type="component" value="Unassembled WGS sequence"/>
</dbReference>
<keyword evidence="2" id="KW-0009">Actin-binding</keyword>
<dbReference type="AlphaFoldDB" id="A0AAV2BQL8"/>
<comment type="caution">
    <text evidence="4">The sequence shown here is derived from an EMBL/GenBank/DDBJ whole genome shotgun (WGS) entry which is preliminary data.</text>
</comment>
<accession>A0AAV2BQL8</accession>
<dbReference type="SMART" id="SM00033">
    <property type="entry name" value="CH"/>
    <property type="match status" value="3"/>
</dbReference>
<dbReference type="PANTHER" id="PTHR38537:SF13">
    <property type="entry name" value="JITTERBUG, ISOFORM N"/>
    <property type="match status" value="1"/>
</dbReference>
<dbReference type="PROSITE" id="PS50021">
    <property type="entry name" value="CH"/>
    <property type="match status" value="2"/>
</dbReference>
<sequence length="345" mass="39544">MEPEEFSDVGFTNVGLKARSPEGHAARAMHIKGDEYIWVEIQEKTFKNWANEQIRPLGMSITNLATDFSDGLRLIALIEVLQKRKLKKIRKPLNQHQCLENVQTALQAMASDNIKLVNIGNTDIVEGNLKLILGLIWSLILRYQIGRTNFPPKKLMLSWLQAALPDLHISNFTSDWNSGIALSALLDFCKPGLFPHWKSLSIKNSVENCRTAMHAARDEFGVPMILTPEDLASHNLDELSGMTYLSYFMKDDSPGYRATLGWVQKQLPQFDIRNFTTDWNDGLALCALVKAYGANVPDYTELKKERSFWEQNIQHGEHFQFQVAEMIERLENISQWMNFPQKQYQ</sequence>
<dbReference type="InterPro" id="IPR036872">
    <property type="entry name" value="CH_dom_sf"/>
</dbReference>
<evidence type="ECO:0000313" key="5">
    <source>
        <dbReference type="Proteomes" id="UP001497382"/>
    </source>
</evidence>
<dbReference type="GO" id="GO:0030036">
    <property type="term" value="P:actin cytoskeleton organization"/>
    <property type="evidence" value="ECO:0007669"/>
    <property type="project" value="InterPro"/>
</dbReference>
<evidence type="ECO:0000256" key="1">
    <source>
        <dbReference type="ARBA" id="ARBA00022737"/>
    </source>
</evidence>
<dbReference type="EMBL" id="CAXIEN010000456">
    <property type="protein sequence ID" value="CAL1298212.1"/>
    <property type="molecule type" value="Genomic_DNA"/>
</dbReference>
<evidence type="ECO:0000256" key="2">
    <source>
        <dbReference type="ARBA" id="ARBA00023203"/>
    </source>
</evidence>
<feature type="domain" description="Calponin-homology (CH)" evidence="3">
    <location>
        <begin position="150"/>
        <end position="253"/>
    </location>
</feature>
<keyword evidence="5" id="KW-1185">Reference proteome</keyword>
<proteinExistence type="predicted"/>
<dbReference type="InterPro" id="IPR044801">
    <property type="entry name" value="Filamin"/>
</dbReference>
<dbReference type="CDD" id="cd21229">
    <property type="entry name" value="CH_jitterbug-like_rpt2"/>
    <property type="match status" value="1"/>
</dbReference>
<dbReference type="CDD" id="cd21227">
    <property type="entry name" value="CH_jitterbug-like_rpt1"/>
    <property type="match status" value="1"/>
</dbReference>
<dbReference type="PROSITE" id="PS00019">
    <property type="entry name" value="ACTININ_1"/>
    <property type="match status" value="1"/>
</dbReference>
<dbReference type="FunFam" id="1.10.418.10:FF:000006">
    <property type="entry name" value="Filamin-B isoform A"/>
    <property type="match status" value="1"/>
</dbReference>
<evidence type="ECO:0000313" key="4">
    <source>
        <dbReference type="EMBL" id="CAL1298212.1"/>
    </source>
</evidence>
<name>A0AAV2BQL8_9ARAC</name>